<dbReference type="InterPro" id="IPR050592">
    <property type="entry name" value="GDSL_lipolytic_enzyme"/>
</dbReference>
<evidence type="ECO:0000256" key="1">
    <source>
        <dbReference type="ARBA" id="ARBA00008668"/>
    </source>
</evidence>
<proteinExistence type="inferred from homology"/>
<feature type="signal peptide" evidence="2">
    <location>
        <begin position="1"/>
        <end position="22"/>
    </location>
</feature>
<dbReference type="Proteomes" id="UP001151760">
    <property type="component" value="Unassembled WGS sequence"/>
</dbReference>
<dbReference type="InterPro" id="IPR035669">
    <property type="entry name" value="SGNH_plant_lipase-like"/>
</dbReference>
<dbReference type="PANTHER" id="PTHR45642:SF90">
    <property type="entry name" value="GDSL LIPASE_ESTERASE, SGNH HYDROLASE SUPERFAMILY"/>
    <property type="match status" value="1"/>
</dbReference>
<dbReference type="EMBL" id="BQNB010020847">
    <property type="protein sequence ID" value="GJU00262.1"/>
    <property type="molecule type" value="Genomic_DNA"/>
</dbReference>
<gene>
    <name evidence="3" type="ORF">Tco_1110600</name>
</gene>
<organism evidence="3 4">
    <name type="scientific">Tanacetum coccineum</name>
    <dbReference type="NCBI Taxonomy" id="301880"/>
    <lineage>
        <taxon>Eukaryota</taxon>
        <taxon>Viridiplantae</taxon>
        <taxon>Streptophyta</taxon>
        <taxon>Embryophyta</taxon>
        <taxon>Tracheophyta</taxon>
        <taxon>Spermatophyta</taxon>
        <taxon>Magnoliopsida</taxon>
        <taxon>eudicotyledons</taxon>
        <taxon>Gunneridae</taxon>
        <taxon>Pentapetalae</taxon>
        <taxon>asterids</taxon>
        <taxon>campanulids</taxon>
        <taxon>Asterales</taxon>
        <taxon>Asteraceae</taxon>
        <taxon>Asteroideae</taxon>
        <taxon>Anthemideae</taxon>
        <taxon>Anthemidinae</taxon>
        <taxon>Tanacetum</taxon>
    </lineage>
</organism>
<sequence length="533" mass="59957">MSATRVSILSLLLIISLNYTYAQKQNTISAVFVFGDSTVDPGNNNYLATISKGNFPPYGRDFANHEPTGRFSNGRLVPDFVDGHQGNLGEVVTTCERSWVQASPWAQGSWVQASPWGFSLAKKEWGLSPKAKVRAQLDVTNVPPYLDPSLTIEDLMTGVSFASAGAGFDPLTSQIGVIFLYLYLYLWLTMCLTQSQQLDLFKEYKAKLTAAIGKERTDDIVARAGYLVSSGTNDFTFNYNGPITIRKKEYPTIEEYQKFQWQLVEQFLKDLMDEGAKKIGVVGVPPIGCEPAIITINSKQPITGRECIENLNSLSRDVNKMLENNLKGLERPGTRLVYADIYTPIINMVQQKTQYGFEEVHKGCCGTGLIEADFGCNPKSPLCDDVSNKKEKSKKCEVYGFIDDELPSQYYKQLFYNLHMENKDLRSKVEFRRISLTRFRRCTSRSHYRSVSKQTTRSSSSVFPSDCFVNDLDHDMALFFSMNSIVSMQVLPSEYSYDVNQVKFEALLIVSIAELFESHAEPSTCFAIVVNDK</sequence>
<evidence type="ECO:0000256" key="2">
    <source>
        <dbReference type="SAM" id="SignalP"/>
    </source>
</evidence>
<dbReference type="InterPro" id="IPR036514">
    <property type="entry name" value="SGNH_hydro_sf"/>
</dbReference>
<evidence type="ECO:0000313" key="3">
    <source>
        <dbReference type="EMBL" id="GJU00262.1"/>
    </source>
</evidence>
<comment type="similarity">
    <text evidence="1">Belongs to the 'GDSL' lipolytic enzyme family.</text>
</comment>
<keyword evidence="2" id="KW-0732">Signal</keyword>
<dbReference type="CDD" id="cd01837">
    <property type="entry name" value="SGNH_plant_lipase_like"/>
    <property type="match status" value="1"/>
</dbReference>
<reference evidence="3" key="2">
    <citation type="submission" date="2022-01" db="EMBL/GenBank/DDBJ databases">
        <authorList>
            <person name="Yamashiro T."/>
            <person name="Shiraishi A."/>
            <person name="Satake H."/>
            <person name="Nakayama K."/>
        </authorList>
    </citation>
    <scope>NUCLEOTIDE SEQUENCE</scope>
</reference>
<protein>
    <submittedName>
        <fullName evidence="3">GDSL esterase/lipase-like protein</fullName>
    </submittedName>
</protein>
<dbReference type="PANTHER" id="PTHR45642">
    <property type="entry name" value="GDSL ESTERASE/LIPASE EXL3"/>
    <property type="match status" value="1"/>
</dbReference>
<name>A0ABQ5IJA1_9ASTR</name>
<evidence type="ECO:0000313" key="4">
    <source>
        <dbReference type="Proteomes" id="UP001151760"/>
    </source>
</evidence>
<feature type="chain" id="PRO_5047088492" evidence="2">
    <location>
        <begin position="23"/>
        <end position="533"/>
    </location>
</feature>
<comment type="caution">
    <text evidence="3">The sequence shown here is derived from an EMBL/GenBank/DDBJ whole genome shotgun (WGS) entry which is preliminary data.</text>
</comment>
<dbReference type="InterPro" id="IPR001087">
    <property type="entry name" value="GDSL"/>
</dbReference>
<keyword evidence="4" id="KW-1185">Reference proteome</keyword>
<dbReference type="Gene3D" id="3.40.50.1110">
    <property type="entry name" value="SGNH hydrolase"/>
    <property type="match status" value="1"/>
</dbReference>
<reference evidence="3" key="1">
    <citation type="journal article" date="2022" name="Int. J. Mol. Sci.">
        <title>Draft Genome of Tanacetum Coccineum: Genomic Comparison of Closely Related Tanacetum-Family Plants.</title>
        <authorList>
            <person name="Yamashiro T."/>
            <person name="Shiraishi A."/>
            <person name="Nakayama K."/>
            <person name="Satake H."/>
        </authorList>
    </citation>
    <scope>NUCLEOTIDE SEQUENCE</scope>
</reference>
<accession>A0ABQ5IJA1</accession>
<dbReference type="Pfam" id="PF00657">
    <property type="entry name" value="Lipase_GDSL"/>
    <property type="match status" value="1"/>
</dbReference>